<keyword evidence="1" id="KW-0677">Repeat</keyword>
<organism evidence="2 3">
    <name type="scientific">Lupinus luteus</name>
    <name type="common">European yellow lupine</name>
    <dbReference type="NCBI Taxonomy" id="3873"/>
    <lineage>
        <taxon>Eukaryota</taxon>
        <taxon>Viridiplantae</taxon>
        <taxon>Streptophyta</taxon>
        <taxon>Embryophyta</taxon>
        <taxon>Tracheophyta</taxon>
        <taxon>Spermatophyta</taxon>
        <taxon>Magnoliopsida</taxon>
        <taxon>eudicotyledons</taxon>
        <taxon>Gunneridae</taxon>
        <taxon>Pentapetalae</taxon>
        <taxon>rosids</taxon>
        <taxon>fabids</taxon>
        <taxon>Fabales</taxon>
        <taxon>Fabaceae</taxon>
        <taxon>Papilionoideae</taxon>
        <taxon>50 kb inversion clade</taxon>
        <taxon>genistoids sensu lato</taxon>
        <taxon>core genistoids</taxon>
        <taxon>Genisteae</taxon>
        <taxon>Lupinus</taxon>
    </lineage>
</organism>
<dbReference type="PANTHER" id="PTHR47926:SF365">
    <property type="entry name" value="DYW DOMAIN-CONTAINING PROTEIN"/>
    <property type="match status" value="1"/>
</dbReference>
<dbReference type="InterPro" id="IPR046960">
    <property type="entry name" value="PPR_At4g14850-like_plant"/>
</dbReference>
<sequence>MYTRSNLILDTDLIDMYCKCRRVEVGHRVFERMANRNLGSWNAMILGHCIRGSPEDGLNLSYFKQMTDVYNVNLLANVGLVEEAEEFLLNIAKFDGSMSYNSLLWASLLGLCRFKKYVYLGERIAKLLIKMDPTNIDSYHLMAAQWENVYRVQKLMKERKSGITPVSSLLELKYIVYNFKMPNKQQEGIEALNKMLDELAHRLGLPNSDPCKLPLDRKMTQTKQTLDFIQPLINFY</sequence>
<dbReference type="PANTHER" id="PTHR47926">
    <property type="entry name" value="PENTATRICOPEPTIDE REPEAT-CONTAINING PROTEIN"/>
    <property type="match status" value="1"/>
</dbReference>
<name>A0AAV1WQ91_LUPLU</name>
<dbReference type="EMBL" id="CAXHTB010000009">
    <property type="protein sequence ID" value="CAL0311448.1"/>
    <property type="molecule type" value="Genomic_DNA"/>
</dbReference>
<evidence type="ECO:0000313" key="2">
    <source>
        <dbReference type="EMBL" id="CAL0311448.1"/>
    </source>
</evidence>
<comment type="caution">
    <text evidence="2">The sequence shown here is derived from an EMBL/GenBank/DDBJ whole genome shotgun (WGS) entry which is preliminary data.</text>
</comment>
<evidence type="ECO:0000256" key="1">
    <source>
        <dbReference type="ARBA" id="ARBA00022737"/>
    </source>
</evidence>
<evidence type="ECO:0000313" key="3">
    <source>
        <dbReference type="Proteomes" id="UP001497480"/>
    </source>
</evidence>
<dbReference type="GO" id="GO:0003723">
    <property type="term" value="F:RNA binding"/>
    <property type="evidence" value="ECO:0007669"/>
    <property type="project" value="InterPro"/>
</dbReference>
<keyword evidence="3" id="KW-1185">Reference proteome</keyword>
<dbReference type="GO" id="GO:0009451">
    <property type="term" value="P:RNA modification"/>
    <property type="evidence" value="ECO:0007669"/>
    <property type="project" value="InterPro"/>
</dbReference>
<protein>
    <recommendedName>
        <fullName evidence="4">Pentatricopeptide repeat-containing protein</fullName>
    </recommendedName>
</protein>
<gene>
    <name evidence="2" type="ORF">LLUT_LOCUS12508</name>
</gene>
<dbReference type="NCBIfam" id="TIGR00756">
    <property type="entry name" value="PPR"/>
    <property type="match status" value="1"/>
</dbReference>
<dbReference type="Proteomes" id="UP001497480">
    <property type="component" value="Unassembled WGS sequence"/>
</dbReference>
<reference evidence="2 3" key="1">
    <citation type="submission" date="2024-03" db="EMBL/GenBank/DDBJ databases">
        <authorList>
            <person name="Martinez-Hernandez J."/>
        </authorList>
    </citation>
    <scope>NUCLEOTIDE SEQUENCE [LARGE SCALE GENOMIC DNA]</scope>
</reference>
<dbReference type="AlphaFoldDB" id="A0AAV1WQ91"/>
<accession>A0AAV1WQ91</accession>
<dbReference type="Pfam" id="PF01535">
    <property type="entry name" value="PPR"/>
    <property type="match status" value="2"/>
</dbReference>
<dbReference type="InterPro" id="IPR011990">
    <property type="entry name" value="TPR-like_helical_dom_sf"/>
</dbReference>
<evidence type="ECO:0008006" key="4">
    <source>
        <dbReference type="Google" id="ProtNLM"/>
    </source>
</evidence>
<proteinExistence type="predicted"/>
<dbReference type="InterPro" id="IPR002885">
    <property type="entry name" value="PPR_rpt"/>
</dbReference>
<dbReference type="Gene3D" id="1.25.40.10">
    <property type="entry name" value="Tetratricopeptide repeat domain"/>
    <property type="match status" value="1"/>
</dbReference>